<sequence length="81" mass="8744">MLTLTVRWTILARFFGRCGSFDPLKMMKSSFSLLVRAIMNFGGHTCGAPAAAASPLLPDEDPLPPPPPPFLLSWAVSDEAI</sequence>
<protein>
    <submittedName>
        <fullName evidence="1">Uncharacterized protein</fullName>
    </submittedName>
</protein>
<gene>
    <name evidence="1" type="ORF">SAY86_001537</name>
</gene>
<proteinExistence type="predicted"/>
<reference evidence="1 2" key="1">
    <citation type="journal article" date="2023" name="Hortic Res">
        <title>Pangenome of water caltrop reveals structural variations and asymmetric subgenome divergence after allopolyploidization.</title>
        <authorList>
            <person name="Zhang X."/>
            <person name="Chen Y."/>
            <person name="Wang L."/>
            <person name="Yuan Y."/>
            <person name="Fang M."/>
            <person name="Shi L."/>
            <person name="Lu R."/>
            <person name="Comes H.P."/>
            <person name="Ma Y."/>
            <person name="Chen Y."/>
            <person name="Huang G."/>
            <person name="Zhou Y."/>
            <person name="Zheng Z."/>
            <person name="Qiu Y."/>
        </authorList>
    </citation>
    <scope>NUCLEOTIDE SEQUENCE [LARGE SCALE GENOMIC DNA]</scope>
    <source>
        <strain evidence="1">F231</strain>
    </source>
</reference>
<evidence type="ECO:0000313" key="2">
    <source>
        <dbReference type="Proteomes" id="UP001346149"/>
    </source>
</evidence>
<dbReference type="Proteomes" id="UP001346149">
    <property type="component" value="Unassembled WGS sequence"/>
</dbReference>
<accession>A0AAN7MCX9</accession>
<evidence type="ECO:0000313" key="1">
    <source>
        <dbReference type="EMBL" id="KAK4803334.1"/>
    </source>
</evidence>
<keyword evidence="2" id="KW-1185">Reference proteome</keyword>
<dbReference type="EMBL" id="JAXQNO010000002">
    <property type="protein sequence ID" value="KAK4803334.1"/>
    <property type="molecule type" value="Genomic_DNA"/>
</dbReference>
<comment type="caution">
    <text evidence="1">The sequence shown here is derived from an EMBL/GenBank/DDBJ whole genome shotgun (WGS) entry which is preliminary data.</text>
</comment>
<dbReference type="AlphaFoldDB" id="A0AAN7MCX9"/>
<name>A0AAN7MCX9_TRANT</name>
<organism evidence="1 2">
    <name type="scientific">Trapa natans</name>
    <name type="common">Water chestnut</name>
    <dbReference type="NCBI Taxonomy" id="22666"/>
    <lineage>
        <taxon>Eukaryota</taxon>
        <taxon>Viridiplantae</taxon>
        <taxon>Streptophyta</taxon>
        <taxon>Embryophyta</taxon>
        <taxon>Tracheophyta</taxon>
        <taxon>Spermatophyta</taxon>
        <taxon>Magnoliopsida</taxon>
        <taxon>eudicotyledons</taxon>
        <taxon>Gunneridae</taxon>
        <taxon>Pentapetalae</taxon>
        <taxon>rosids</taxon>
        <taxon>malvids</taxon>
        <taxon>Myrtales</taxon>
        <taxon>Lythraceae</taxon>
        <taxon>Trapa</taxon>
    </lineage>
</organism>